<accession>A0AAE0H497</accession>
<proteinExistence type="predicted"/>
<evidence type="ECO:0000256" key="1">
    <source>
        <dbReference type="SAM" id="MobiDB-lite"/>
    </source>
</evidence>
<protein>
    <submittedName>
        <fullName evidence="2">Uncharacterized protein</fullName>
    </submittedName>
</protein>
<dbReference type="EMBL" id="LGRX02000063">
    <property type="protein sequence ID" value="KAK3289658.1"/>
    <property type="molecule type" value="Genomic_DNA"/>
</dbReference>
<organism evidence="2 3">
    <name type="scientific">Cymbomonas tetramitiformis</name>
    <dbReference type="NCBI Taxonomy" id="36881"/>
    <lineage>
        <taxon>Eukaryota</taxon>
        <taxon>Viridiplantae</taxon>
        <taxon>Chlorophyta</taxon>
        <taxon>Pyramimonadophyceae</taxon>
        <taxon>Pyramimonadales</taxon>
        <taxon>Pyramimonadaceae</taxon>
        <taxon>Cymbomonas</taxon>
    </lineage>
</organism>
<gene>
    <name evidence="2" type="ORF">CYMTET_2928</name>
</gene>
<sequence>MGNIKKSTGESRRRRKDDIDDNGEDIIDDDDVVDDGVVVADHDNATVVAQLEKWKAIMNAKRPEKFCEPIKRAGEKNKTERVMIRNTEFELVKRARDRNEAKPSAFDTRLQRLLFEAFDRHRQSRDGLPVPLPIELKNDSDKDIFNFEVIRPSLIELLMHEVEAMAMLTASIATIATITSATPVTTATATTTAMETATAVFDENCEMTCAERAPRPGPAFTATPLSEGIDTHVTKVVREEMRRLESKMDAYMATMQQAARSFLAICAANPAIASPDATSTI</sequence>
<evidence type="ECO:0000313" key="3">
    <source>
        <dbReference type="Proteomes" id="UP001190700"/>
    </source>
</evidence>
<feature type="region of interest" description="Disordered" evidence="1">
    <location>
        <begin position="1"/>
        <end position="27"/>
    </location>
</feature>
<dbReference type="AlphaFoldDB" id="A0AAE0H497"/>
<dbReference type="Proteomes" id="UP001190700">
    <property type="component" value="Unassembled WGS sequence"/>
</dbReference>
<comment type="caution">
    <text evidence="2">The sequence shown here is derived from an EMBL/GenBank/DDBJ whole genome shotgun (WGS) entry which is preliminary data.</text>
</comment>
<evidence type="ECO:0000313" key="2">
    <source>
        <dbReference type="EMBL" id="KAK3289658.1"/>
    </source>
</evidence>
<name>A0AAE0H497_9CHLO</name>
<keyword evidence="3" id="KW-1185">Reference proteome</keyword>
<reference evidence="2 3" key="1">
    <citation type="journal article" date="2015" name="Genome Biol. Evol.">
        <title>Comparative Genomics of a Bacterivorous Green Alga Reveals Evolutionary Causalities and Consequences of Phago-Mixotrophic Mode of Nutrition.</title>
        <authorList>
            <person name="Burns J.A."/>
            <person name="Paasch A."/>
            <person name="Narechania A."/>
            <person name="Kim E."/>
        </authorList>
    </citation>
    <scope>NUCLEOTIDE SEQUENCE [LARGE SCALE GENOMIC DNA]</scope>
    <source>
        <strain evidence="2 3">PLY_AMNH</strain>
    </source>
</reference>